<name>A0A5C5ZT54_9BACT</name>
<comment type="catalytic activity">
    <reaction evidence="7">
        <text>succinate + ATP + CoA = succinyl-CoA + ADP + phosphate</text>
        <dbReference type="Rhea" id="RHEA:17661"/>
        <dbReference type="ChEBI" id="CHEBI:30031"/>
        <dbReference type="ChEBI" id="CHEBI:30616"/>
        <dbReference type="ChEBI" id="CHEBI:43474"/>
        <dbReference type="ChEBI" id="CHEBI:57287"/>
        <dbReference type="ChEBI" id="CHEBI:57292"/>
        <dbReference type="ChEBI" id="CHEBI:456216"/>
        <dbReference type="EC" id="6.2.1.5"/>
    </reaction>
</comment>
<dbReference type="FunFam" id="3.30.1490.20:FF:000002">
    <property type="entry name" value="Succinate--CoA ligase [ADP-forming] subunit beta"/>
    <property type="match status" value="1"/>
</dbReference>
<dbReference type="HAMAP" id="MF_00558">
    <property type="entry name" value="Succ_CoA_beta"/>
    <property type="match status" value="1"/>
</dbReference>
<feature type="binding site" evidence="7">
    <location>
        <position position="277"/>
    </location>
    <ligand>
        <name>Mg(2+)</name>
        <dbReference type="ChEBI" id="CHEBI:18420"/>
    </ligand>
</feature>
<feature type="binding site" evidence="7">
    <location>
        <position position="163"/>
    </location>
    <ligand>
        <name>ATP</name>
        <dbReference type="ChEBI" id="CHEBI:30616"/>
    </ligand>
</feature>
<dbReference type="InterPro" id="IPR013815">
    <property type="entry name" value="ATP_grasp_subdomain_1"/>
</dbReference>
<evidence type="ECO:0000256" key="5">
    <source>
        <dbReference type="ARBA" id="ARBA00022741"/>
    </source>
</evidence>
<feature type="binding site" evidence="7">
    <location>
        <position position="166"/>
    </location>
    <ligand>
        <name>ATP</name>
        <dbReference type="ChEBI" id="CHEBI:30616"/>
    </ligand>
</feature>
<dbReference type="FunFam" id="3.40.50.261:FF:000001">
    <property type="entry name" value="Succinate--CoA ligase [ADP-forming] subunit beta"/>
    <property type="match status" value="1"/>
</dbReference>
<evidence type="ECO:0000313" key="11">
    <source>
        <dbReference type="Proteomes" id="UP000315440"/>
    </source>
</evidence>
<keyword evidence="6 7" id="KW-0460">Magnesium</keyword>
<evidence type="ECO:0000259" key="9">
    <source>
        <dbReference type="PROSITE" id="PS50975"/>
    </source>
</evidence>
<accession>A0A5C5ZT54</accession>
<dbReference type="AlphaFoldDB" id="A0A5C5ZT54"/>
<dbReference type="GO" id="GO:0004776">
    <property type="term" value="F:succinate-CoA ligase (GDP-forming) activity"/>
    <property type="evidence" value="ECO:0007669"/>
    <property type="project" value="RHEA"/>
</dbReference>
<feature type="binding site" evidence="7">
    <location>
        <begin position="110"/>
        <end position="112"/>
    </location>
    <ligand>
        <name>ATP</name>
        <dbReference type="ChEBI" id="CHEBI:30616"/>
    </ligand>
</feature>
<dbReference type="PANTHER" id="PTHR11815">
    <property type="entry name" value="SUCCINYL-COA SYNTHETASE BETA CHAIN"/>
    <property type="match status" value="1"/>
</dbReference>
<protein>
    <recommendedName>
        <fullName evidence="7">Succinate--CoA ligase [ADP-forming] subunit beta</fullName>
        <ecNumber evidence="7">6.2.1.5</ecNumber>
    </recommendedName>
    <alternativeName>
        <fullName evidence="7">Succinyl-CoA synthetase subunit beta</fullName>
        <shortName evidence="7">SCS-beta</shortName>
    </alternativeName>
</protein>
<keyword evidence="4 7" id="KW-0479">Metal-binding</keyword>
<keyword evidence="7 8" id="KW-0067">ATP-binding</keyword>
<dbReference type="FunFam" id="3.30.470.20:FF:000002">
    <property type="entry name" value="Succinate--CoA ligase [ADP-forming] subunit beta"/>
    <property type="match status" value="1"/>
</dbReference>
<keyword evidence="3 7" id="KW-0436">Ligase</keyword>
<evidence type="ECO:0000256" key="1">
    <source>
        <dbReference type="ARBA" id="ARBA00009182"/>
    </source>
</evidence>
<dbReference type="Gene3D" id="3.40.50.261">
    <property type="entry name" value="Succinyl-CoA synthetase domains"/>
    <property type="match status" value="1"/>
</dbReference>
<dbReference type="GO" id="GO:0006104">
    <property type="term" value="P:succinyl-CoA metabolic process"/>
    <property type="evidence" value="ECO:0007669"/>
    <property type="project" value="TreeGrafter"/>
</dbReference>
<dbReference type="PROSITE" id="PS50975">
    <property type="entry name" value="ATP_GRASP"/>
    <property type="match status" value="1"/>
</dbReference>
<dbReference type="EMBL" id="SJPQ01000001">
    <property type="protein sequence ID" value="TWT90225.1"/>
    <property type="molecule type" value="Genomic_DNA"/>
</dbReference>
<feature type="binding site" evidence="7">
    <location>
        <position position="103"/>
    </location>
    <ligand>
        <name>ATP</name>
        <dbReference type="ChEBI" id="CHEBI:30616"/>
    </ligand>
</feature>
<evidence type="ECO:0000256" key="8">
    <source>
        <dbReference type="PROSITE-ProRule" id="PRU00409"/>
    </source>
</evidence>
<dbReference type="InterPro" id="IPR011761">
    <property type="entry name" value="ATP-grasp"/>
</dbReference>
<feature type="domain" description="ATP-grasp" evidence="9">
    <location>
        <begin position="66"/>
        <end position="291"/>
    </location>
</feature>
<dbReference type="EC" id="6.2.1.5" evidence="7"/>
<keyword evidence="5 7" id="KW-0547">Nucleotide-binding</keyword>
<dbReference type="GO" id="GO:0000287">
    <property type="term" value="F:magnesium ion binding"/>
    <property type="evidence" value="ECO:0007669"/>
    <property type="project" value="UniProtKB-UniRule"/>
</dbReference>
<comment type="function">
    <text evidence="7">Succinyl-CoA synthetase functions in the citric acid cycle (TCA), coupling the hydrolysis of succinyl-CoA to the synthesis of either ATP or GTP and thus represents the only step of substrate-level phosphorylation in the TCA. The beta subunit provides nucleotide specificity of the enzyme and binds the substrate succinate, while the binding sites for coenzyme A and phosphate are found in the alpha subunit.</text>
</comment>
<dbReference type="Pfam" id="PF08442">
    <property type="entry name" value="ATP-grasp_2"/>
    <property type="match status" value="1"/>
</dbReference>
<dbReference type="GO" id="GO:0006099">
    <property type="term" value="P:tricarboxylic acid cycle"/>
    <property type="evidence" value="ECO:0007669"/>
    <property type="project" value="UniProtKB-UniRule"/>
</dbReference>
<dbReference type="InterPro" id="IPR017866">
    <property type="entry name" value="Succ-CoA_synthase_bsu_CS"/>
</dbReference>
<feature type="binding site" evidence="7">
    <location>
        <position position="263"/>
    </location>
    <ligand>
        <name>Mg(2+)</name>
        <dbReference type="ChEBI" id="CHEBI:18420"/>
    </ligand>
</feature>
<evidence type="ECO:0000256" key="7">
    <source>
        <dbReference type="HAMAP-Rule" id="MF_00558"/>
    </source>
</evidence>
<comment type="subunit">
    <text evidence="7">Heterotetramer of two alpha and two beta subunits.</text>
</comment>
<dbReference type="PROSITE" id="PS01217">
    <property type="entry name" value="SUCCINYL_COA_LIG_3"/>
    <property type="match status" value="1"/>
</dbReference>
<comment type="caution">
    <text evidence="10">The sequence shown here is derived from an EMBL/GenBank/DDBJ whole genome shotgun (WGS) entry which is preliminary data.</text>
</comment>
<dbReference type="GO" id="GO:0005524">
    <property type="term" value="F:ATP binding"/>
    <property type="evidence" value="ECO:0007669"/>
    <property type="project" value="UniProtKB-UniRule"/>
</dbReference>
<dbReference type="Pfam" id="PF00549">
    <property type="entry name" value="Ligase_CoA"/>
    <property type="match status" value="1"/>
</dbReference>
<dbReference type="InterPro" id="IPR005811">
    <property type="entry name" value="SUCC_ACL_C"/>
</dbReference>
<dbReference type="Gene3D" id="3.30.1490.20">
    <property type="entry name" value="ATP-grasp fold, A domain"/>
    <property type="match status" value="1"/>
</dbReference>
<reference evidence="10 11" key="1">
    <citation type="submission" date="2019-02" db="EMBL/GenBank/DDBJ databases">
        <title>Deep-cultivation of Planctomycetes and their phenomic and genomic characterization uncovers novel biology.</title>
        <authorList>
            <person name="Wiegand S."/>
            <person name="Jogler M."/>
            <person name="Boedeker C."/>
            <person name="Pinto D."/>
            <person name="Vollmers J."/>
            <person name="Rivas-Marin E."/>
            <person name="Kohn T."/>
            <person name="Peeters S.H."/>
            <person name="Heuer A."/>
            <person name="Rast P."/>
            <person name="Oberbeckmann S."/>
            <person name="Bunk B."/>
            <person name="Jeske O."/>
            <person name="Meyerdierks A."/>
            <person name="Storesund J.E."/>
            <person name="Kallscheuer N."/>
            <person name="Luecker S."/>
            <person name="Lage O.M."/>
            <person name="Pohl T."/>
            <person name="Merkel B.J."/>
            <person name="Hornburger P."/>
            <person name="Mueller R.-W."/>
            <person name="Bruemmer F."/>
            <person name="Labrenz M."/>
            <person name="Spormann A.M."/>
            <person name="Op Den Camp H."/>
            <person name="Overmann J."/>
            <person name="Amann R."/>
            <person name="Jetten M.S.M."/>
            <person name="Mascher T."/>
            <person name="Medema M.H."/>
            <person name="Devos D.P."/>
            <person name="Kaster A.-K."/>
            <person name="Ovreas L."/>
            <person name="Rohde M."/>
            <person name="Galperin M.Y."/>
            <person name="Jogler C."/>
        </authorList>
    </citation>
    <scope>NUCLEOTIDE SEQUENCE [LARGE SCALE GENOMIC DNA]</scope>
    <source>
        <strain evidence="10 11">Mal64</strain>
    </source>
</reference>
<feature type="binding site" evidence="7">
    <location>
        <position position="171"/>
    </location>
    <ligand>
        <name>ATP</name>
        <dbReference type="ChEBI" id="CHEBI:30616"/>
    </ligand>
</feature>
<dbReference type="InterPro" id="IPR013650">
    <property type="entry name" value="ATP-grasp_succ-CoA_synth-type"/>
</dbReference>
<dbReference type="UniPathway" id="UPA00223">
    <property type="reaction ID" value="UER00999"/>
</dbReference>
<dbReference type="PANTHER" id="PTHR11815:SF10">
    <property type="entry name" value="SUCCINATE--COA LIGASE [GDP-FORMING] SUBUNIT BETA, MITOCHONDRIAL"/>
    <property type="match status" value="1"/>
</dbReference>
<dbReference type="GO" id="GO:0004775">
    <property type="term" value="F:succinate-CoA ligase (ADP-forming) activity"/>
    <property type="evidence" value="ECO:0007669"/>
    <property type="project" value="UniProtKB-UniRule"/>
</dbReference>
<dbReference type="InterPro" id="IPR016102">
    <property type="entry name" value="Succinyl-CoA_synth-like"/>
</dbReference>
<dbReference type="InterPro" id="IPR005809">
    <property type="entry name" value="Succ_CoA_ligase-like_bsu"/>
</dbReference>
<evidence type="ECO:0000256" key="2">
    <source>
        <dbReference type="ARBA" id="ARBA00022532"/>
    </source>
</evidence>
<dbReference type="PIRSF" id="PIRSF001554">
    <property type="entry name" value="SucCS_beta"/>
    <property type="match status" value="1"/>
</dbReference>
<dbReference type="NCBIfam" id="TIGR01016">
    <property type="entry name" value="sucCoAbeta"/>
    <property type="match status" value="1"/>
</dbReference>
<dbReference type="SUPFAM" id="SSF52210">
    <property type="entry name" value="Succinyl-CoA synthetase domains"/>
    <property type="match status" value="1"/>
</dbReference>
<comment type="cofactor">
    <cofactor evidence="7">
        <name>Mg(2+)</name>
        <dbReference type="ChEBI" id="CHEBI:18420"/>
    </cofactor>
    <text evidence="7">Binds 1 Mg(2+) ion per subunit.</text>
</comment>
<keyword evidence="11" id="KW-1185">Reference proteome</keyword>
<comment type="catalytic activity">
    <reaction evidence="7">
        <text>GTP + succinate + CoA = succinyl-CoA + GDP + phosphate</text>
        <dbReference type="Rhea" id="RHEA:22120"/>
        <dbReference type="ChEBI" id="CHEBI:30031"/>
        <dbReference type="ChEBI" id="CHEBI:37565"/>
        <dbReference type="ChEBI" id="CHEBI:43474"/>
        <dbReference type="ChEBI" id="CHEBI:57287"/>
        <dbReference type="ChEBI" id="CHEBI:57292"/>
        <dbReference type="ChEBI" id="CHEBI:58189"/>
    </reaction>
</comment>
<comment type="pathway">
    <text evidence="7">Carbohydrate metabolism; tricarboxylic acid cycle; succinate from succinyl-CoA (ligase route): step 1/1.</text>
</comment>
<dbReference type="SUPFAM" id="SSF56059">
    <property type="entry name" value="Glutathione synthetase ATP-binding domain-like"/>
    <property type="match status" value="1"/>
</dbReference>
<dbReference type="Proteomes" id="UP000315440">
    <property type="component" value="Unassembled WGS sequence"/>
</dbReference>
<evidence type="ECO:0000313" key="10">
    <source>
        <dbReference type="EMBL" id="TWT90225.1"/>
    </source>
</evidence>
<feature type="binding site" evidence="7">
    <location>
        <begin position="385"/>
        <end position="387"/>
    </location>
    <ligand>
        <name>substrate</name>
        <note>ligand shared with subunit alpha</note>
    </ligand>
</feature>
<comment type="similarity">
    <text evidence="1 7">Belongs to the succinate/malate CoA ligase beta subunit family.</text>
</comment>
<dbReference type="GO" id="GO:0042709">
    <property type="term" value="C:succinate-CoA ligase complex"/>
    <property type="evidence" value="ECO:0007669"/>
    <property type="project" value="TreeGrafter"/>
</dbReference>
<dbReference type="Gene3D" id="3.30.470.20">
    <property type="entry name" value="ATP-grasp fold, B domain"/>
    <property type="match status" value="1"/>
</dbReference>
<keyword evidence="2 7" id="KW-0816">Tricarboxylic acid cycle</keyword>
<evidence type="ECO:0000256" key="6">
    <source>
        <dbReference type="ARBA" id="ARBA00022842"/>
    </source>
</evidence>
<dbReference type="GO" id="GO:0005829">
    <property type="term" value="C:cytosol"/>
    <property type="evidence" value="ECO:0007669"/>
    <property type="project" value="TreeGrafter"/>
</dbReference>
<evidence type="ECO:0000256" key="4">
    <source>
        <dbReference type="ARBA" id="ARBA00022723"/>
    </source>
</evidence>
<organism evidence="10 11">
    <name type="scientific">Pseudobythopirellula maris</name>
    <dbReference type="NCBI Taxonomy" id="2527991"/>
    <lineage>
        <taxon>Bacteria</taxon>
        <taxon>Pseudomonadati</taxon>
        <taxon>Planctomycetota</taxon>
        <taxon>Planctomycetia</taxon>
        <taxon>Pirellulales</taxon>
        <taxon>Lacipirellulaceae</taxon>
        <taxon>Pseudobythopirellula</taxon>
    </lineage>
</organism>
<feature type="binding site" evidence="7">
    <location>
        <position position="328"/>
    </location>
    <ligand>
        <name>substrate</name>
        <note>ligand shared with subunit alpha</note>
    </ligand>
</feature>
<dbReference type="NCBIfam" id="NF001913">
    <property type="entry name" value="PRK00696.1"/>
    <property type="match status" value="1"/>
</dbReference>
<sequence length="452" mass="47458">MSASKKSVFWPNGALWLFVLLAKLIRFAAPLTRANGELPQRPAFALQADNFKPTKPTMKIHEFQAKQLFRQAGIAVPEGIVARTPEEASAAFDKLGGKIAVVKAQIHAGGRGKGTIKGSEQHGVELVKTAADAARVAKALLGGDLVTIQTGAEGQKVQQVLVEGGCDIARELYLGIVVDRGFQSPVLMVSTEGGMDIEKVAEETPELIHTAAFLPDSGLSDSDAKDLAVKLGLEGSSVGSAVALMQSVCKLFVELDSSLMEINPLVVTGAGDLMALDAKVTFDENAMFRHKDLLELRDTSEEDANELRAGEAGLSYVQLEGNIGCLVNGAGLAMSTMDLVKLHGGEPANFLDVGGGANKDQVTEAFRILLGDKNVKAVLVNIFGGIMQCTTIANAVLAAYKEVGFNVPLVVRLEGTEVEEGRKILAESGVDIIGAEGLTDAAKKVVAAANAA</sequence>
<evidence type="ECO:0000256" key="3">
    <source>
        <dbReference type="ARBA" id="ARBA00022598"/>
    </source>
</evidence>
<proteinExistence type="inferred from homology"/>
<gene>
    <name evidence="7 10" type="primary">sucC</name>
    <name evidence="10" type="ORF">Mal64_06090</name>
</gene>